<keyword evidence="1" id="KW-0472">Membrane</keyword>
<evidence type="ECO:0000256" key="1">
    <source>
        <dbReference type="SAM" id="Phobius"/>
    </source>
</evidence>
<sequence>MDIVSPNKTKTDKIFEKVPPMITWLVIIFPIAGSLFIPEVVAIFILVFNVFFFYRSMAFSAQFLLGLIKIRSAKQVNWQAKVEGLDDIKGEISKLEGSREQIKSLVFKDEFFKQVKSNNGFGKALLKLPKVFQKIIFFWSKFKTKNYINGEIENLKEIRKMDLFSYKEINHVIIIPHYKEPVEVLDDTLERLSVSSFPKKQIHVVLGAEARDSEGLSKSEKLRKKYGEIFCNIWVSNHVLTEHEIVGKSSNMAACGRVVYEEIKKLGWDLKRTTVTSCDADSQLPQEYFSYLTYKFITTADRHFKFYTGAVLLYANIWRLDFLARVRNSLSTMYNVGKLVRPDKFIPFSTYSTSFWLVKQVGFWTPWITPEDFHIFFKTSFYFPKKVSTIPLFCKIMVDAAEGVNTIDTFKNNYYQSRRWQWGVSDDGWVLKNLVKRIGKLPFIVYYRGLHVMLDHILAPTSSFLIMLGANLPPIINPRFASTVFGARLPGISSTIVQLTLAAFMVAIIADIFLKPKRDGVSLFKKLTTPLEWFLNPIVGFLLTSIPGLEAHTRLLFGKYLEYYATKKRA</sequence>
<protein>
    <recommendedName>
        <fullName evidence="4">Glycosyltransferase 2-like domain-containing protein</fullName>
    </recommendedName>
</protein>
<proteinExistence type="predicted"/>
<dbReference type="PANTHER" id="PTHR36851">
    <property type="entry name" value="UNNAMED PRODUCT"/>
    <property type="match status" value="1"/>
</dbReference>
<keyword evidence="1" id="KW-1133">Transmembrane helix</keyword>
<reference evidence="2 3" key="1">
    <citation type="journal article" date="2015" name="Nature">
        <title>rRNA introns, odd ribosomes, and small enigmatic genomes across a large radiation of phyla.</title>
        <authorList>
            <person name="Brown C.T."/>
            <person name="Hug L.A."/>
            <person name="Thomas B.C."/>
            <person name="Sharon I."/>
            <person name="Castelle C.J."/>
            <person name="Singh A."/>
            <person name="Wilkins M.J."/>
            <person name="Williams K.H."/>
            <person name="Banfield J.F."/>
        </authorList>
    </citation>
    <scope>NUCLEOTIDE SEQUENCE [LARGE SCALE GENOMIC DNA]</scope>
</reference>
<dbReference type="Proteomes" id="UP000034852">
    <property type="component" value="Unassembled WGS sequence"/>
</dbReference>
<gene>
    <name evidence="2" type="ORF">US52_C0040G0008</name>
</gene>
<dbReference type="Gene3D" id="3.90.550.10">
    <property type="entry name" value="Spore Coat Polysaccharide Biosynthesis Protein SpsA, Chain A"/>
    <property type="match status" value="1"/>
</dbReference>
<evidence type="ECO:0000313" key="3">
    <source>
        <dbReference type="Proteomes" id="UP000034852"/>
    </source>
</evidence>
<dbReference type="InterPro" id="IPR029044">
    <property type="entry name" value="Nucleotide-diphossugar_trans"/>
</dbReference>
<dbReference type="EMBL" id="LBTH01000040">
    <property type="protein sequence ID" value="KKQ34969.1"/>
    <property type="molecule type" value="Genomic_DNA"/>
</dbReference>
<evidence type="ECO:0000313" key="2">
    <source>
        <dbReference type="EMBL" id="KKQ34969.1"/>
    </source>
</evidence>
<evidence type="ECO:0008006" key="4">
    <source>
        <dbReference type="Google" id="ProtNLM"/>
    </source>
</evidence>
<accession>A0A0G0JDW6</accession>
<keyword evidence="1" id="KW-0812">Transmembrane</keyword>
<comment type="caution">
    <text evidence="2">The sequence shown here is derived from an EMBL/GenBank/DDBJ whole genome shotgun (WGS) entry which is preliminary data.</text>
</comment>
<feature type="transmembrane region" description="Helical" evidence="1">
    <location>
        <begin position="21"/>
        <end position="37"/>
    </location>
</feature>
<name>A0A0G0JDW6_9BACT</name>
<dbReference type="AlphaFoldDB" id="A0A0G0JDW6"/>
<dbReference type="PANTHER" id="PTHR36851:SF1">
    <property type="entry name" value="GLYCO_TRANS_2-LIKE DOMAIN-CONTAINING PROTEIN"/>
    <property type="match status" value="1"/>
</dbReference>
<organism evidence="2 3">
    <name type="scientific">candidate division WS6 bacterium GW2011_GWA2_37_6</name>
    <dbReference type="NCBI Taxonomy" id="1619087"/>
    <lineage>
        <taxon>Bacteria</taxon>
        <taxon>Candidatus Dojkabacteria</taxon>
    </lineage>
</organism>